<name>A0AAP0EU81_9MAGN</name>
<feature type="compositionally biased region" description="Low complexity" evidence="1">
    <location>
        <begin position="111"/>
        <end position="138"/>
    </location>
</feature>
<dbReference type="Proteomes" id="UP001420932">
    <property type="component" value="Unassembled WGS sequence"/>
</dbReference>
<feature type="region of interest" description="Disordered" evidence="1">
    <location>
        <begin position="186"/>
        <end position="206"/>
    </location>
</feature>
<keyword evidence="3" id="KW-1185">Reference proteome</keyword>
<reference evidence="2 3" key="1">
    <citation type="submission" date="2024-01" db="EMBL/GenBank/DDBJ databases">
        <title>Genome assemblies of Stephania.</title>
        <authorList>
            <person name="Yang L."/>
        </authorList>
    </citation>
    <scope>NUCLEOTIDE SEQUENCE [LARGE SCALE GENOMIC DNA]</scope>
    <source>
        <strain evidence="2">YNDBR</strain>
        <tissue evidence="2">Leaf</tissue>
    </source>
</reference>
<protein>
    <submittedName>
        <fullName evidence="2">Uncharacterized protein</fullName>
    </submittedName>
</protein>
<dbReference type="EMBL" id="JBBNAF010000011">
    <property type="protein sequence ID" value="KAK9098197.1"/>
    <property type="molecule type" value="Genomic_DNA"/>
</dbReference>
<accession>A0AAP0EU81</accession>
<feature type="compositionally biased region" description="Basic residues" evidence="1">
    <location>
        <begin position="194"/>
        <end position="206"/>
    </location>
</feature>
<evidence type="ECO:0000313" key="3">
    <source>
        <dbReference type="Proteomes" id="UP001420932"/>
    </source>
</evidence>
<dbReference type="AlphaFoldDB" id="A0AAP0EU81"/>
<feature type="compositionally biased region" description="Low complexity" evidence="1">
    <location>
        <begin position="151"/>
        <end position="167"/>
    </location>
</feature>
<gene>
    <name evidence="2" type="ORF">Syun_025242</name>
</gene>
<comment type="caution">
    <text evidence="2">The sequence shown here is derived from an EMBL/GenBank/DDBJ whole genome shotgun (WGS) entry which is preliminary data.</text>
</comment>
<organism evidence="2 3">
    <name type="scientific">Stephania yunnanensis</name>
    <dbReference type="NCBI Taxonomy" id="152371"/>
    <lineage>
        <taxon>Eukaryota</taxon>
        <taxon>Viridiplantae</taxon>
        <taxon>Streptophyta</taxon>
        <taxon>Embryophyta</taxon>
        <taxon>Tracheophyta</taxon>
        <taxon>Spermatophyta</taxon>
        <taxon>Magnoliopsida</taxon>
        <taxon>Ranunculales</taxon>
        <taxon>Menispermaceae</taxon>
        <taxon>Menispermoideae</taxon>
        <taxon>Cissampelideae</taxon>
        <taxon>Stephania</taxon>
    </lineage>
</organism>
<proteinExistence type="predicted"/>
<sequence>MSSWLCSTTTFETNQRLSPPLIARTLAGQFTLLEYFSKVVYCDLSGVSARSILSWLLQAFNFSREFPLLFQKVDRLSESTTASWLFLSCLLVPALPSAARSNFRRSRHAASDPPDLSSSSTPAAPNPLAASSATTASRSGRHQVHVARSGRAPPATAPAVRPPARSATTRHRIPSLAALAPAAPARLPAPRRCNQSRRPSRSRRCRSRFPPLQLCPCRSRRPADSAAAAPVSPRSACRSHLPCFPLLQIHQIPPPAASL</sequence>
<evidence type="ECO:0000313" key="2">
    <source>
        <dbReference type="EMBL" id="KAK9098197.1"/>
    </source>
</evidence>
<evidence type="ECO:0000256" key="1">
    <source>
        <dbReference type="SAM" id="MobiDB-lite"/>
    </source>
</evidence>
<feature type="region of interest" description="Disordered" evidence="1">
    <location>
        <begin position="105"/>
        <end position="170"/>
    </location>
</feature>